<name>A0ABS9NQ56_9NEIS</name>
<protein>
    <recommendedName>
        <fullName evidence="3">DUF1444 family protein</fullName>
    </recommendedName>
</protein>
<reference evidence="1 2" key="1">
    <citation type="submission" date="2022-02" db="EMBL/GenBank/DDBJ databases">
        <title>Genome sequence data of Kingella unionensis sp. nov. strain CICC 24913 (CCUG 75125).</title>
        <authorList>
            <person name="Xiao M."/>
        </authorList>
    </citation>
    <scope>NUCLEOTIDE SEQUENCE [LARGE SCALE GENOMIC DNA]</scope>
    <source>
        <strain evidence="1 2">CICC 24913</strain>
    </source>
</reference>
<accession>A0ABS9NQ56</accession>
<organism evidence="1 2">
    <name type="scientific">Kingella pumchi</name>
    <dbReference type="NCBI Taxonomy" id="2779506"/>
    <lineage>
        <taxon>Bacteria</taxon>
        <taxon>Pseudomonadati</taxon>
        <taxon>Pseudomonadota</taxon>
        <taxon>Betaproteobacteria</taxon>
        <taxon>Neisseriales</taxon>
        <taxon>Neisseriaceae</taxon>
        <taxon>Kingella</taxon>
    </lineage>
</organism>
<dbReference type="EMBL" id="JAKOOW010000037">
    <property type="protein sequence ID" value="MCG6504934.1"/>
    <property type="molecule type" value="Genomic_DNA"/>
</dbReference>
<evidence type="ECO:0000313" key="2">
    <source>
        <dbReference type="Proteomes" id="UP001298424"/>
    </source>
</evidence>
<evidence type="ECO:0000313" key="1">
    <source>
        <dbReference type="EMBL" id="MCG6504934.1"/>
    </source>
</evidence>
<evidence type="ECO:0008006" key="3">
    <source>
        <dbReference type="Google" id="ProtNLM"/>
    </source>
</evidence>
<gene>
    <name evidence="1" type="ORF">MB824_10555</name>
</gene>
<proteinExistence type="predicted"/>
<sequence>MSFFNKIFGGKKPMAWQDFVSHYADYAAGQLGQPADIDWGDSIDNTVMRLSDGNGGSHATYLGNFYALYCQNPDDLDGIVAGTFASLLEARGADELEDVSAHLFPVIKNTEWVAQSREQMRQAYPDGDIENVLVFMPLAGDLVLTYVLDMDNSMRYFTRNDFVDQALDLNDVHALAEQNFLAYAGDKVGLKSFDGSSLVLFSLDGNYEATLLLYLRELLESAGLPFADDCAFAVPTRDAVLACAADDAAALALMREAAAEIAERSPYRVSQYFYRRKDGEITLLDEVLPH</sequence>
<dbReference type="RefSeq" id="WP_238748491.1">
    <property type="nucleotide sequence ID" value="NZ_JAKOOW010000037.1"/>
</dbReference>
<keyword evidence="2" id="KW-1185">Reference proteome</keyword>
<comment type="caution">
    <text evidence="1">The sequence shown here is derived from an EMBL/GenBank/DDBJ whole genome shotgun (WGS) entry which is preliminary data.</text>
</comment>
<dbReference type="Proteomes" id="UP001298424">
    <property type="component" value="Unassembled WGS sequence"/>
</dbReference>